<keyword evidence="4" id="KW-1015">Disulfide bond</keyword>
<evidence type="ECO:0000256" key="2">
    <source>
        <dbReference type="ARBA" id="ARBA00007758"/>
    </source>
</evidence>
<sequence>MKPSVRIGLAVLPLVVLAALLGVFASQMGRSTSFVPSALIDKPVPQFDLASVEGHTQPGFATADLAGNGVVVVNVFASWCVPCRAEHPFLMELADEPVEIFGLNYDDPAENARAFLAELGNPYDRIRAGRDRRVGIEWGVYGVPETFVVDNEGIIRFKHVGPLDQESYENVLLPAITAAQNPA</sequence>
<dbReference type="GO" id="GO:0017004">
    <property type="term" value="P:cytochrome complex assembly"/>
    <property type="evidence" value="ECO:0007669"/>
    <property type="project" value="UniProtKB-KW"/>
</dbReference>
<dbReference type="KEGG" id="phl:KKY_3291"/>
<evidence type="ECO:0000256" key="3">
    <source>
        <dbReference type="ARBA" id="ARBA00022748"/>
    </source>
</evidence>
<organism evidence="7 8">
    <name type="scientific">Pelagibacterium halotolerans (strain DSM 22347 / JCM 15775 / CGMCC 1.7692 / B2)</name>
    <dbReference type="NCBI Taxonomy" id="1082931"/>
    <lineage>
        <taxon>Bacteria</taxon>
        <taxon>Pseudomonadati</taxon>
        <taxon>Pseudomonadota</taxon>
        <taxon>Alphaproteobacteria</taxon>
        <taxon>Hyphomicrobiales</taxon>
        <taxon>Devosiaceae</taxon>
        <taxon>Pelagibacterium</taxon>
    </lineage>
</organism>
<dbReference type="Proteomes" id="UP000008850">
    <property type="component" value="Chromosome"/>
</dbReference>
<dbReference type="RefSeq" id="WP_014132423.1">
    <property type="nucleotide sequence ID" value="NC_016078.1"/>
</dbReference>
<dbReference type="STRING" id="1082931.KKY_3291"/>
<dbReference type="InterPro" id="IPR050553">
    <property type="entry name" value="Thioredoxin_ResA/DsbE_sf"/>
</dbReference>
<evidence type="ECO:0000256" key="5">
    <source>
        <dbReference type="ARBA" id="ARBA00023284"/>
    </source>
</evidence>
<accession>G4R706</accession>
<dbReference type="EMBL" id="CP003075">
    <property type="protein sequence ID" value="AEQ53279.1"/>
    <property type="molecule type" value="Genomic_DNA"/>
</dbReference>
<feature type="domain" description="Thioredoxin" evidence="6">
    <location>
        <begin position="38"/>
        <end position="181"/>
    </location>
</feature>
<dbReference type="InterPro" id="IPR004799">
    <property type="entry name" value="Periplasmic_diS_OxRdtase_DsbE"/>
</dbReference>
<comment type="similarity">
    <text evidence="2">Belongs to the thioredoxin family. DsbE subfamily.</text>
</comment>
<dbReference type="PANTHER" id="PTHR42852:SF6">
    <property type="entry name" value="THIOL:DISULFIDE INTERCHANGE PROTEIN DSBE"/>
    <property type="match status" value="1"/>
</dbReference>
<dbReference type="InterPro" id="IPR017937">
    <property type="entry name" value="Thioredoxin_CS"/>
</dbReference>
<name>G4R706_PELHB</name>
<dbReference type="CDD" id="cd03010">
    <property type="entry name" value="TlpA_like_DsbE"/>
    <property type="match status" value="1"/>
</dbReference>
<dbReference type="PROSITE" id="PS51352">
    <property type="entry name" value="THIOREDOXIN_2"/>
    <property type="match status" value="1"/>
</dbReference>
<dbReference type="PROSITE" id="PS00194">
    <property type="entry name" value="THIOREDOXIN_1"/>
    <property type="match status" value="1"/>
</dbReference>
<dbReference type="AlphaFoldDB" id="G4R706"/>
<protein>
    <submittedName>
        <fullName evidence="7">Cytochrome c-type biogenesis protein CcmG/DsbE, thiol:disulfide oxidoreductase</fullName>
    </submittedName>
</protein>
<dbReference type="SUPFAM" id="SSF52833">
    <property type="entry name" value="Thioredoxin-like"/>
    <property type="match status" value="1"/>
</dbReference>
<dbReference type="GO" id="GO:0030288">
    <property type="term" value="C:outer membrane-bounded periplasmic space"/>
    <property type="evidence" value="ECO:0007669"/>
    <property type="project" value="InterPro"/>
</dbReference>
<evidence type="ECO:0000313" key="7">
    <source>
        <dbReference type="EMBL" id="AEQ53279.1"/>
    </source>
</evidence>
<dbReference type="GO" id="GO:0015036">
    <property type="term" value="F:disulfide oxidoreductase activity"/>
    <property type="evidence" value="ECO:0007669"/>
    <property type="project" value="InterPro"/>
</dbReference>
<comment type="subcellular location">
    <subcellularLocation>
        <location evidence="1">Cell envelope</location>
    </subcellularLocation>
</comment>
<dbReference type="InterPro" id="IPR013766">
    <property type="entry name" value="Thioredoxin_domain"/>
</dbReference>
<dbReference type="Pfam" id="PF08534">
    <property type="entry name" value="Redoxin"/>
    <property type="match status" value="1"/>
</dbReference>
<evidence type="ECO:0000256" key="1">
    <source>
        <dbReference type="ARBA" id="ARBA00004196"/>
    </source>
</evidence>
<evidence type="ECO:0000313" key="8">
    <source>
        <dbReference type="Proteomes" id="UP000008850"/>
    </source>
</evidence>
<evidence type="ECO:0000259" key="6">
    <source>
        <dbReference type="PROSITE" id="PS51352"/>
    </source>
</evidence>
<dbReference type="Gene3D" id="3.40.30.10">
    <property type="entry name" value="Glutaredoxin"/>
    <property type="match status" value="1"/>
</dbReference>
<dbReference type="InterPro" id="IPR036249">
    <property type="entry name" value="Thioredoxin-like_sf"/>
</dbReference>
<keyword evidence="5" id="KW-0676">Redox-active center</keyword>
<dbReference type="HOGENOM" id="CLU_042529_19_0_5"/>
<dbReference type="PANTHER" id="PTHR42852">
    <property type="entry name" value="THIOL:DISULFIDE INTERCHANGE PROTEIN DSBE"/>
    <property type="match status" value="1"/>
</dbReference>
<reference evidence="7 8" key="1">
    <citation type="journal article" date="2012" name="J. Bacteriol.">
        <title>Complete genome sequence of Pelagibacterium halotolerans B2T.</title>
        <authorList>
            <person name="Huo Y.Y."/>
            <person name="Cheng H."/>
            <person name="Han X.F."/>
            <person name="Jiang X.W."/>
            <person name="Sun C."/>
            <person name="Zhang X.Q."/>
            <person name="Zhu X.F."/>
            <person name="Liu Y.F."/>
            <person name="Li P.F."/>
            <person name="Ni P.X."/>
            <person name="Wu M."/>
        </authorList>
    </citation>
    <scope>NUCLEOTIDE SEQUENCE [LARGE SCALE GENOMIC DNA]</scope>
    <source>
        <strain evidence="8">DSM 22347 / JCM 15775 / CGMCC 1.7692 / B2</strain>
    </source>
</reference>
<keyword evidence="3" id="KW-0201">Cytochrome c-type biogenesis</keyword>
<evidence type="ECO:0000256" key="4">
    <source>
        <dbReference type="ARBA" id="ARBA00023157"/>
    </source>
</evidence>
<proteinExistence type="inferred from homology"/>
<keyword evidence="8" id="KW-1185">Reference proteome</keyword>
<dbReference type="NCBIfam" id="TIGR00385">
    <property type="entry name" value="dsbE"/>
    <property type="match status" value="1"/>
</dbReference>
<dbReference type="eggNOG" id="COG0526">
    <property type="taxonomic scope" value="Bacteria"/>
</dbReference>
<dbReference type="InterPro" id="IPR013740">
    <property type="entry name" value="Redoxin"/>
</dbReference>
<dbReference type="PATRIC" id="fig|1082931.4.peg.3244"/>
<gene>
    <name evidence="7" type="ordered locus">KKY_3291</name>
</gene>